<proteinExistence type="predicted"/>
<gene>
    <name evidence="2" type="ORF">METZ01_LOCUS175370</name>
</gene>
<dbReference type="EMBL" id="UINC01033355">
    <property type="protein sequence ID" value="SVB22516.1"/>
    <property type="molecule type" value="Genomic_DNA"/>
</dbReference>
<dbReference type="InterPro" id="IPR032710">
    <property type="entry name" value="NTF2-like_dom_sf"/>
</dbReference>
<feature type="non-terminal residue" evidence="2">
    <location>
        <position position="139"/>
    </location>
</feature>
<name>A0A382C8X4_9ZZZZ</name>
<accession>A0A382C8X4</accession>
<feature type="domain" description="SnoaL-like" evidence="1">
    <location>
        <begin position="7"/>
        <end position="126"/>
    </location>
</feature>
<organism evidence="2">
    <name type="scientific">marine metagenome</name>
    <dbReference type="NCBI Taxonomy" id="408172"/>
    <lineage>
        <taxon>unclassified sequences</taxon>
        <taxon>metagenomes</taxon>
        <taxon>ecological metagenomes</taxon>
    </lineage>
</organism>
<protein>
    <recommendedName>
        <fullName evidence="1">SnoaL-like domain-containing protein</fullName>
    </recommendedName>
</protein>
<sequence length="139" mass="15993">MISSSAKFLDEGNYAQFTELFLENGRYLLVARSDEIGRDMTWLDMSRDELVALLEESHQHVHDLAERMHIVSVDQILLSGLDNSAQVQSSFAVFRTDTAGNTQVYAVGRYCDNLERDGKDWRIKERCVNVQTRMFRTPT</sequence>
<evidence type="ECO:0000313" key="2">
    <source>
        <dbReference type="EMBL" id="SVB22516.1"/>
    </source>
</evidence>
<reference evidence="2" key="1">
    <citation type="submission" date="2018-05" db="EMBL/GenBank/DDBJ databases">
        <authorList>
            <person name="Lanie J.A."/>
            <person name="Ng W.-L."/>
            <person name="Kazmierczak K.M."/>
            <person name="Andrzejewski T.M."/>
            <person name="Davidsen T.M."/>
            <person name="Wayne K.J."/>
            <person name="Tettelin H."/>
            <person name="Glass J.I."/>
            <person name="Rusch D."/>
            <person name="Podicherti R."/>
            <person name="Tsui H.-C.T."/>
            <person name="Winkler M.E."/>
        </authorList>
    </citation>
    <scope>NUCLEOTIDE SEQUENCE</scope>
</reference>
<dbReference type="Pfam" id="PF13577">
    <property type="entry name" value="SnoaL_4"/>
    <property type="match status" value="1"/>
</dbReference>
<dbReference type="Gene3D" id="3.10.450.50">
    <property type="match status" value="1"/>
</dbReference>
<dbReference type="AlphaFoldDB" id="A0A382C8X4"/>
<dbReference type="InterPro" id="IPR037401">
    <property type="entry name" value="SnoaL-like"/>
</dbReference>
<evidence type="ECO:0000259" key="1">
    <source>
        <dbReference type="Pfam" id="PF13577"/>
    </source>
</evidence>
<dbReference type="SUPFAM" id="SSF54427">
    <property type="entry name" value="NTF2-like"/>
    <property type="match status" value="1"/>
</dbReference>